<dbReference type="Proteomes" id="UP000800036">
    <property type="component" value="Unassembled WGS sequence"/>
</dbReference>
<proteinExistence type="predicted"/>
<reference evidence="1" key="1">
    <citation type="journal article" date="2020" name="Stud. Mycol.">
        <title>101 Dothideomycetes genomes: a test case for predicting lifestyles and emergence of pathogens.</title>
        <authorList>
            <person name="Haridas S."/>
            <person name="Albert R."/>
            <person name="Binder M."/>
            <person name="Bloem J."/>
            <person name="Labutti K."/>
            <person name="Salamov A."/>
            <person name="Andreopoulos B."/>
            <person name="Baker S."/>
            <person name="Barry K."/>
            <person name="Bills G."/>
            <person name="Bluhm B."/>
            <person name="Cannon C."/>
            <person name="Castanera R."/>
            <person name="Culley D."/>
            <person name="Daum C."/>
            <person name="Ezra D."/>
            <person name="Gonzalez J."/>
            <person name="Henrissat B."/>
            <person name="Kuo A."/>
            <person name="Liang C."/>
            <person name="Lipzen A."/>
            <person name="Lutzoni F."/>
            <person name="Magnuson J."/>
            <person name="Mondo S."/>
            <person name="Nolan M."/>
            <person name="Ohm R."/>
            <person name="Pangilinan J."/>
            <person name="Park H.-J."/>
            <person name="Ramirez L."/>
            <person name="Alfaro M."/>
            <person name="Sun H."/>
            <person name="Tritt A."/>
            <person name="Yoshinaga Y."/>
            <person name="Zwiers L.-H."/>
            <person name="Turgeon B."/>
            <person name="Goodwin S."/>
            <person name="Spatafora J."/>
            <person name="Crous P."/>
            <person name="Grigoriev I."/>
        </authorList>
    </citation>
    <scope>NUCLEOTIDE SEQUENCE</scope>
    <source>
        <strain evidence="1">CBS 107.79</strain>
    </source>
</reference>
<protein>
    <submittedName>
        <fullName evidence="1">Uncharacterized protein</fullName>
    </submittedName>
</protein>
<dbReference type="EMBL" id="ML976736">
    <property type="protein sequence ID" value="KAF1967166.1"/>
    <property type="molecule type" value="Genomic_DNA"/>
</dbReference>
<evidence type="ECO:0000313" key="2">
    <source>
        <dbReference type="Proteomes" id="UP000800036"/>
    </source>
</evidence>
<dbReference type="AlphaFoldDB" id="A0A6A5UWA5"/>
<name>A0A6A5UWA5_9PLEO</name>
<evidence type="ECO:0000313" key="1">
    <source>
        <dbReference type="EMBL" id="KAF1967166.1"/>
    </source>
</evidence>
<organism evidence="1 2">
    <name type="scientific">Bimuria novae-zelandiae CBS 107.79</name>
    <dbReference type="NCBI Taxonomy" id="1447943"/>
    <lineage>
        <taxon>Eukaryota</taxon>
        <taxon>Fungi</taxon>
        <taxon>Dikarya</taxon>
        <taxon>Ascomycota</taxon>
        <taxon>Pezizomycotina</taxon>
        <taxon>Dothideomycetes</taxon>
        <taxon>Pleosporomycetidae</taxon>
        <taxon>Pleosporales</taxon>
        <taxon>Massarineae</taxon>
        <taxon>Didymosphaeriaceae</taxon>
        <taxon>Bimuria</taxon>
    </lineage>
</organism>
<keyword evidence="2" id="KW-1185">Reference proteome</keyword>
<gene>
    <name evidence="1" type="ORF">BU23DRAFT_302173</name>
</gene>
<sequence length="168" mass="19624">MKHFRRLKHMTLRIRQYNFFDFWYIDEVNMLDPTSAGGLAISNYVDIVDAFKSTCKSLEKLSIVIFGMDYHQDPERVWDDEDDEDLAYDPRYGIKRIGGLQDFPALKQVRLPYQAIVGHDEEGDEVSVLSKLLPPNLTKLVVERPSLEVWIRLQAHLHPRKTKHGSLR</sequence>
<accession>A0A6A5UWA5</accession>